<dbReference type="Proteomes" id="UP000605259">
    <property type="component" value="Unassembled WGS sequence"/>
</dbReference>
<proteinExistence type="inferred from homology"/>
<evidence type="ECO:0000256" key="1">
    <source>
        <dbReference type="HAMAP-Rule" id="MF_01575"/>
    </source>
</evidence>
<evidence type="ECO:0000313" key="3">
    <source>
        <dbReference type="Proteomes" id="UP000605259"/>
    </source>
</evidence>
<dbReference type="Gene3D" id="3.40.50.450">
    <property type="match status" value="1"/>
</dbReference>
<gene>
    <name evidence="2" type="ORF">GCM10007140_03750</name>
</gene>
<dbReference type="PANTHER" id="PTHR38440">
    <property type="entry name" value="UPF0398 PROTEIN YPSA"/>
    <property type="match status" value="1"/>
</dbReference>
<keyword evidence="3" id="KW-1185">Reference proteome</keyword>
<accession>A0A917AIY5</accession>
<protein>
    <recommendedName>
        <fullName evidence="1">UPF0398 protein GCM10007140_03750</fullName>
    </recommendedName>
</protein>
<dbReference type="AlphaFoldDB" id="A0A917AIY5"/>
<reference evidence="2" key="2">
    <citation type="submission" date="2020-09" db="EMBL/GenBank/DDBJ databases">
        <authorList>
            <person name="Sun Q."/>
            <person name="Zhou Y."/>
        </authorList>
    </citation>
    <scope>NUCLEOTIDE SEQUENCE</scope>
    <source>
        <strain evidence="2">CGMCC 1.12698</strain>
    </source>
</reference>
<dbReference type="HAMAP" id="MF_01575">
    <property type="entry name" value="UPF0398"/>
    <property type="match status" value="1"/>
</dbReference>
<dbReference type="Pfam" id="PF06908">
    <property type="entry name" value="YpsA"/>
    <property type="match status" value="1"/>
</dbReference>
<comment type="similarity">
    <text evidence="1">Belongs to the UPF0398 family.</text>
</comment>
<name>A0A917AIY5_9BACI</name>
<dbReference type="InterPro" id="IPR010697">
    <property type="entry name" value="YspA"/>
</dbReference>
<dbReference type="PANTHER" id="PTHR38440:SF1">
    <property type="entry name" value="UPF0398 PROTEIN SPR0331"/>
    <property type="match status" value="1"/>
</dbReference>
<dbReference type="EMBL" id="BMFK01000001">
    <property type="protein sequence ID" value="GGE56680.1"/>
    <property type="molecule type" value="Genomic_DNA"/>
</dbReference>
<organism evidence="2 3">
    <name type="scientific">Priestia taiwanensis</name>
    <dbReference type="NCBI Taxonomy" id="1347902"/>
    <lineage>
        <taxon>Bacteria</taxon>
        <taxon>Bacillati</taxon>
        <taxon>Bacillota</taxon>
        <taxon>Bacilli</taxon>
        <taxon>Bacillales</taxon>
        <taxon>Bacillaceae</taxon>
        <taxon>Priestia</taxon>
    </lineage>
</organism>
<evidence type="ECO:0000313" key="2">
    <source>
        <dbReference type="EMBL" id="GGE56680.1"/>
    </source>
</evidence>
<sequence>MKVVVITGYKPSELGVFSEKNPAVTYIKQAIRKRLVPLVEAGLEWVIISGQLGVELWAAQVVVDIQLEHPHLQLGLFTPFLEQEENWNEHNKMMYEEVLIHADHVDSITKRKYENPMQFRLKNSFLVDKSDGMIIMYDSEHEASPKYILAEAMKKKERAEYEIMTITFADIQDIVEEEQWNRWEE</sequence>
<comment type="caution">
    <text evidence="2">The sequence shown here is derived from an EMBL/GenBank/DDBJ whole genome shotgun (WGS) entry which is preliminary data.</text>
</comment>
<dbReference type="PIRSF" id="PIRSF021290">
    <property type="entry name" value="DUF1273"/>
    <property type="match status" value="1"/>
</dbReference>
<dbReference type="NCBIfam" id="NF010181">
    <property type="entry name" value="PRK13660.1"/>
    <property type="match status" value="1"/>
</dbReference>
<reference evidence="2" key="1">
    <citation type="journal article" date="2014" name="Int. J. Syst. Evol. Microbiol.">
        <title>Complete genome sequence of Corynebacterium casei LMG S-19264T (=DSM 44701T), isolated from a smear-ripened cheese.</title>
        <authorList>
            <consortium name="US DOE Joint Genome Institute (JGI-PGF)"/>
            <person name="Walter F."/>
            <person name="Albersmeier A."/>
            <person name="Kalinowski J."/>
            <person name="Ruckert C."/>
        </authorList>
    </citation>
    <scope>NUCLEOTIDE SEQUENCE</scope>
    <source>
        <strain evidence="2">CGMCC 1.12698</strain>
    </source>
</reference>
<dbReference type="SUPFAM" id="SSF102405">
    <property type="entry name" value="MCP/YpsA-like"/>
    <property type="match status" value="1"/>
</dbReference>
<dbReference type="RefSeq" id="WP_188386753.1">
    <property type="nucleotide sequence ID" value="NZ_BMFK01000001.1"/>
</dbReference>